<name>A0ABX1L2A4_9LACO</name>
<keyword evidence="3" id="KW-1185">Reference proteome</keyword>
<keyword evidence="1" id="KW-1133">Transmembrane helix</keyword>
<accession>A0ABX1L2A4</accession>
<reference evidence="2 3" key="1">
    <citation type="submission" date="2020-04" db="EMBL/GenBank/DDBJ databases">
        <title>A novel species of genus Lactobacillus that was isolated from fermented food Zha-chili.</title>
        <authorList>
            <person name="Zhang Z."/>
        </authorList>
    </citation>
    <scope>NUCLEOTIDE SEQUENCE [LARGE SCALE GENOMIC DNA]</scope>
    <source>
        <strain evidence="3">HBUAS51383</strain>
    </source>
</reference>
<keyword evidence="1" id="KW-0812">Transmembrane</keyword>
<dbReference type="Proteomes" id="UP000763447">
    <property type="component" value="Unassembled WGS sequence"/>
</dbReference>
<organism evidence="2 3">
    <name type="scientific">Secundilactobacillus angelensis</name>
    <dbReference type="NCBI Taxonomy" id="2722706"/>
    <lineage>
        <taxon>Bacteria</taxon>
        <taxon>Bacillati</taxon>
        <taxon>Bacillota</taxon>
        <taxon>Bacilli</taxon>
        <taxon>Lactobacillales</taxon>
        <taxon>Lactobacillaceae</taxon>
        <taxon>Secundilactobacillus</taxon>
    </lineage>
</organism>
<evidence type="ECO:0000313" key="2">
    <source>
        <dbReference type="EMBL" id="NLR19554.1"/>
    </source>
</evidence>
<gene>
    <name evidence="2" type="ORF">HC026_11705</name>
</gene>
<evidence type="ECO:0000256" key="1">
    <source>
        <dbReference type="SAM" id="Phobius"/>
    </source>
</evidence>
<sequence length="111" mass="11993">MSYYWCAIFTLISAVVSAGFSTEAYFNARALSKDALTTAKYAASRSAALVIVAVGLIIWPLKPYLVALATVMIFVQLFDGLIGIKVSLFKTLGPLLTALVNVILLLLYLKS</sequence>
<dbReference type="EMBL" id="JAAXLJ010000031">
    <property type="protein sequence ID" value="NLR19554.1"/>
    <property type="molecule type" value="Genomic_DNA"/>
</dbReference>
<feature type="transmembrane region" description="Helical" evidence="1">
    <location>
        <begin position="42"/>
        <end position="59"/>
    </location>
</feature>
<dbReference type="RefSeq" id="WP_168926103.1">
    <property type="nucleotide sequence ID" value="NZ_JAAXLJ010000031.1"/>
</dbReference>
<comment type="caution">
    <text evidence="2">The sequence shown here is derived from an EMBL/GenBank/DDBJ whole genome shotgun (WGS) entry which is preliminary data.</text>
</comment>
<protein>
    <submittedName>
        <fullName evidence="2">Uncharacterized protein</fullName>
    </submittedName>
</protein>
<evidence type="ECO:0000313" key="3">
    <source>
        <dbReference type="Proteomes" id="UP000763447"/>
    </source>
</evidence>
<feature type="transmembrane region" description="Helical" evidence="1">
    <location>
        <begin position="92"/>
        <end position="109"/>
    </location>
</feature>
<keyword evidence="1" id="KW-0472">Membrane</keyword>
<proteinExistence type="predicted"/>